<dbReference type="EMBL" id="FQWY01000004">
    <property type="protein sequence ID" value="SHG49766.1"/>
    <property type="molecule type" value="Genomic_DNA"/>
</dbReference>
<protein>
    <submittedName>
        <fullName evidence="1">CRISPR-associated protein Csh1</fullName>
    </submittedName>
</protein>
<dbReference type="STRING" id="1123382.SAMN02745221_00349"/>
<reference evidence="2" key="1">
    <citation type="submission" date="2016-11" db="EMBL/GenBank/DDBJ databases">
        <authorList>
            <person name="Varghese N."/>
            <person name="Submissions S."/>
        </authorList>
    </citation>
    <scope>NUCLEOTIDE SEQUENCE [LARGE SCALE GENOMIC DNA]</scope>
    <source>
        <strain evidence="2">DSM 11003</strain>
    </source>
</reference>
<evidence type="ECO:0000313" key="1">
    <source>
        <dbReference type="EMBL" id="SHG49766.1"/>
    </source>
</evidence>
<dbReference type="InterPro" id="IPR013389">
    <property type="entry name" value="CRISPR-assoc_prot_Cas8b"/>
</dbReference>
<proteinExistence type="predicted"/>
<dbReference type="Proteomes" id="UP000242329">
    <property type="component" value="Unassembled WGS sequence"/>
</dbReference>
<evidence type="ECO:0000313" key="2">
    <source>
        <dbReference type="Proteomes" id="UP000242329"/>
    </source>
</evidence>
<dbReference type="InterPro" id="IPR013420">
    <property type="entry name" value="CRISPR-assoc_prot_Cas8b/Csh1_C"/>
</dbReference>
<dbReference type="RefSeq" id="WP_159432291.1">
    <property type="nucleotide sequence ID" value="NZ_FQWY01000004.1"/>
</dbReference>
<dbReference type="OrthoDB" id="1706583at2"/>
<name>A0A1M5KA89_9FIRM</name>
<dbReference type="NCBIfam" id="TIGR02591">
    <property type="entry name" value="cas_Csh1"/>
    <property type="match status" value="1"/>
</dbReference>
<organism evidence="1 2">
    <name type="scientific">Thermosyntropha lipolytica DSM 11003</name>
    <dbReference type="NCBI Taxonomy" id="1123382"/>
    <lineage>
        <taxon>Bacteria</taxon>
        <taxon>Bacillati</taxon>
        <taxon>Bacillota</taxon>
        <taxon>Clostridia</taxon>
        <taxon>Eubacteriales</taxon>
        <taxon>Syntrophomonadaceae</taxon>
        <taxon>Thermosyntropha</taxon>
    </lineage>
</organism>
<sequence>MLESIIELGGKVLSQKEGLDALIQEVPLESRKGEKKHVCKIIFDTRNKIFDVDVNEEIDENTVKKYLHVGSADGSNSPQWYITSKGSSYILSELFPNLKEQGLFADIVDDILTNFYWKSEESLGHRKYNYMLDIKKLGISEKTMEALKQEALKENKPGKKLLDLVGKEFEKWIADKKGCKKDDIGLYTVIVNDLVLVEDKDYQAKVLESKKPKGAAGGKKKGSKSSKSEQNLQCNVCGSFQNISSDLNKMKIKYFTTNQEIFKGSLKSYEKSLNLCSSCIEKLQAGEIFVQQNLGVNIAGFDVLVIPNLIYGSGVEYEEMKNLTREIINTVNMSKSIDALTDFRQQLDLLKEFDDIIYLLDFVFIRRSNAATKILRLIKDVKPSFFELLEKAVDELKEMAARHISIYNYRGGLNSVYYLTPVRFKSGDNSSFRDLLALYDALFLGRQVDEKHIISNLVKGCRIIFHAQEGYNIKTSRDNLHYFILDGIFFTKFLEKMGCMKGGEKVSYSSLGLPDNLCSFMEEMGYDQMQGAMFLLGYLVGEVGNAQYRRYSESGGDGTYKPVLNKINFNGIDKNKLIRLRSEILNKLRQEKILQYNEKIYAACVQLMDRNINNWKLNKDENLFYLLSGYAYATTAPMKKKGEENSDKQ</sequence>
<dbReference type="Pfam" id="PF09484">
    <property type="entry name" value="Cas_TM1802"/>
    <property type="match status" value="1"/>
</dbReference>
<keyword evidence="2" id="KW-1185">Reference proteome</keyword>
<accession>A0A1M5KA89</accession>
<gene>
    <name evidence="1" type="ORF">SAMN02745221_00349</name>
</gene>
<dbReference type="NCBIfam" id="TIGR02556">
    <property type="entry name" value="cas_TM1802"/>
    <property type="match status" value="1"/>
</dbReference>
<dbReference type="AlphaFoldDB" id="A0A1M5KA89"/>